<dbReference type="Gene3D" id="1.10.357.10">
    <property type="entry name" value="Tetracycline Repressor, domain 2"/>
    <property type="match status" value="1"/>
</dbReference>
<dbReference type="PROSITE" id="PS50977">
    <property type="entry name" value="HTH_TETR_2"/>
    <property type="match status" value="1"/>
</dbReference>
<name>A0ABS7C1U9_9BACL</name>
<accession>A0ABS7C1U9</accession>
<dbReference type="PANTHER" id="PTHR47506:SF6">
    <property type="entry name" value="HTH-TYPE TRANSCRIPTIONAL REPRESSOR NEMR"/>
    <property type="match status" value="1"/>
</dbReference>
<keyword evidence="3" id="KW-0804">Transcription</keyword>
<dbReference type="SUPFAM" id="SSF46689">
    <property type="entry name" value="Homeodomain-like"/>
    <property type="match status" value="1"/>
</dbReference>
<evidence type="ECO:0000256" key="4">
    <source>
        <dbReference type="PROSITE-ProRule" id="PRU00335"/>
    </source>
</evidence>
<evidence type="ECO:0000313" key="6">
    <source>
        <dbReference type="EMBL" id="MBW7454871.1"/>
    </source>
</evidence>
<feature type="domain" description="HTH tetR-type" evidence="5">
    <location>
        <begin position="11"/>
        <end position="71"/>
    </location>
</feature>
<dbReference type="EMBL" id="JAHZIK010000264">
    <property type="protein sequence ID" value="MBW7454871.1"/>
    <property type="molecule type" value="Genomic_DNA"/>
</dbReference>
<dbReference type="Proteomes" id="UP001519887">
    <property type="component" value="Unassembled WGS sequence"/>
</dbReference>
<evidence type="ECO:0000259" key="5">
    <source>
        <dbReference type="PROSITE" id="PS50977"/>
    </source>
</evidence>
<dbReference type="Pfam" id="PF00440">
    <property type="entry name" value="TetR_N"/>
    <property type="match status" value="1"/>
</dbReference>
<keyword evidence="7" id="KW-1185">Reference proteome</keyword>
<keyword evidence="1" id="KW-0805">Transcription regulation</keyword>
<organism evidence="6 7">
    <name type="scientific">Paenibacillus sepulcri</name>
    <dbReference type="NCBI Taxonomy" id="359917"/>
    <lineage>
        <taxon>Bacteria</taxon>
        <taxon>Bacillati</taxon>
        <taxon>Bacillota</taxon>
        <taxon>Bacilli</taxon>
        <taxon>Bacillales</taxon>
        <taxon>Paenibacillaceae</taxon>
        <taxon>Paenibacillus</taxon>
    </lineage>
</organism>
<protein>
    <submittedName>
        <fullName evidence="6">TetR/AcrR family transcriptional regulator</fullName>
    </submittedName>
</protein>
<feature type="DNA-binding region" description="H-T-H motif" evidence="4">
    <location>
        <begin position="34"/>
        <end position="53"/>
    </location>
</feature>
<gene>
    <name evidence="6" type="ORF">K0U00_12585</name>
</gene>
<comment type="caution">
    <text evidence="6">The sequence shown here is derived from an EMBL/GenBank/DDBJ whole genome shotgun (WGS) entry which is preliminary data.</text>
</comment>
<reference evidence="6 7" key="1">
    <citation type="submission" date="2021-07" db="EMBL/GenBank/DDBJ databases">
        <title>Paenibacillus radiodurans sp. nov., isolated from the southeastern edge of Tengger Desert.</title>
        <authorList>
            <person name="Zhang G."/>
        </authorList>
    </citation>
    <scope>NUCLEOTIDE SEQUENCE [LARGE SCALE GENOMIC DNA]</scope>
    <source>
        <strain evidence="6 7">CCM 7311</strain>
    </source>
</reference>
<proteinExistence type="predicted"/>
<sequence>MTGGNDLEKKRTAKERILATASELFYREGIRAVGIDRIIEESDVAKASFYRSFSTKDDLIVAYLQERGRLGRERVKEAELLHPDSVKEQLYMLLRQLVERMRQTGFRGCAYMNAVVEFPDED</sequence>
<dbReference type="InterPro" id="IPR009057">
    <property type="entry name" value="Homeodomain-like_sf"/>
</dbReference>
<evidence type="ECO:0000256" key="1">
    <source>
        <dbReference type="ARBA" id="ARBA00023015"/>
    </source>
</evidence>
<dbReference type="PRINTS" id="PR00455">
    <property type="entry name" value="HTHTETR"/>
</dbReference>
<feature type="non-terminal residue" evidence="6">
    <location>
        <position position="122"/>
    </location>
</feature>
<dbReference type="PANTHER" id="PTHR47506">
    <property type="entry name" value="TRANSCRIPTIONAL REGULATORY PROTEIN"/>
    <property type="match status" value="1"/>
</dbReference>
<keyword evidence="2 4" id="KW-0238">DNA-binding</keyword>
<evidence type="ECO:0000256" key="3">
    <source>
        <dbReference type="ARBA" id="ARBA00023163"/>
    </source>
</evidence>
<evidence type="ECO:0000256" key="2">
    <source>
        <dbReference type="ARBA" id="ARBA00023125"/>
    </source>
</evidence>
<evidence type="ECO:0000313" key="7">
    <source>
        <dbReference type="Proteomes" id="UP001519887"/>
    </source>
</evidence>
<dbReference type="InterPro" id="IPR001647">
    <property type="entry name" value="HTH_TetR"/>
</dbReference>